<dbReference type="GO" id="GO:0031464">
    <property type="term" value="C:Cul4A-RING E3 ubiquitin ligase complex"/>
    <property type="evidence" value="ECO:0007669"/>
    <property type="project" value="TreeGrafter"/>
</dbReference>
<comment type="similarity">
    <text evidence="2">Belongs to the 4-toluene sulfonate uptake permease (TSUP) (TC 2.A.102) family.</text>
</comment>
<feature type="transmembrane region" description="Helical" evidence="7">
    <location>
        <begin position="369"/>
        <end position="393"/>
    </location>
</feature>
<evidence type="ECO:0000259" key="8">
    <source>
        <dbReference type="Pfam" id="PF03016"/>
    </source>
</evidence>
<dbReference type="AlphaFoldDB" id="A0A6A6M1C9"/>
<keyword evidence="6" id="KW-0175">Coiled coil</keyword>
<proteinExistence type="inferred from homology"/>
<feature type="transmembrane region" description="Helical" evidence="7">
    <location>
        <begin position="581"/>
        <end position="600"/>
    </location>
</feature>
<evidence type="ECO:0000256" key="2">
    <source>
        <dbReference type="ARBA" id="ARBA00009142"/>
    </source>
</evidence>
<comment type="caution">
    <text evidence="9">The sequence shown here is derived from an EMBL/GenBank/DDBJ whole genome shotgun (WGS) entry which is preliminary data.</text>
</comment>
<feature type="transmembrane region" description="Helical" evidence="7">
    <location>
        <begin position="729"/>
        <end position="750"/>
    </location>
</feature>
<dbReference type="GO" id="GO:0016020">
    <property type="term" value="C:membrane"/>
    <property type="evidence" value="ECO:0007669"/>
    <property type="project" value="UniProtKB-SubCell"/>
</dbReference>
<keyword evidence="4 7" id="KW-1133">Transmembrane helix</keyword>
<evidence type="ECO:0000256" key="3">
    <source>
        <dbReference type="ARBA" id="ARBA00022692"/>
    </source>
</evidence>
<keyword evidence="3 7" id="KW-0812">Transmembrane</keyword>
<feature type="coiled-coil region" evidence="6">
    <location>
        <begin position="9"/>
        <end position="36"/>
    </location>
</feature>
<evidence type="ECO:0000256" key="5">
    <source>
        <dbReference type="ARBA" id="ARBA00023136"/>
    </source>
</evidence>
<feature type="transmembrane region" description="Helical" evidence="7">
    <location>
        <begin position="630"/>
        <end position="656"/>
    </location>
</feature>
<feature type="transmembrane region" description="Helical" evidence="7">
    <location>
        <begin position="553"/>
        <end position="569"/>
    </location>
</feature>
<evidence type="ECO:0000256" key="6">
    <source>
        <dbReference type="SAM" id="Coils"/>
    </source>
</evidence>
<feature type="transmembrane region" description="Helical" evidence="7">
    <location>
        <begin position="698"/>
        <end position="717"/>
    </location>
</feature>
<keyword evidence="5 7" id="KW-0472">Membrane</keyword>
<organism evidence="9 10">
    <name type="scientific">Hevea brasiliensis</name>
    <name type="common">Para rubber tree</name>
    <name type="synonym">Siphonia brasiliensis</name>
    <dbReference type="NCBI Taxonomy" id="3981"/>
    <lineage>
        <taxon>Eukaryota</taxon>
        <taxon>Viridiplantae</taxon>
        <taxon>Streptophyta</taxon>
        <taxon>Embryophyta</taxon>
        <taxon>Tracheophyta</taxon>
        <taxon>Spermatophyta</taxon>
        <taxon>Magnoliopsida</taxon>
        <taxon>eudicotyledons</taxon>
        <taxon>Gunneridae</taxon>
        <taxon>Pentapetalae</taxon>
        <taxon>rosids</taxon>
        <taxon>fabids</taxon>
        <taxon>Malpighiales</taxon>
        <taxon>Euphorbiaceae</taxon>
        <taxon>Crotonoideae</taxon>
        <taxon>Micrandreae</taxon>
        <taxon>Hevea</taxon>
    </lineage>
</organism>
<name>A0A6A6M1C9_HEVBR</name>
<evidence type="ECO:0000313" key="9">
    <source>
        <dbReference type="EMBL" id="KAF2307511.1"/>
    </source>
</evidence>
<dbReference type="EMBL" id="JAAGAX010000008">
    <property type="protein sequence ID" value="KAF2307511.1"/>
    <property type="molecule type" value="Genomic_DNA"/>
</dbReference>
<evidence type="ECO:0000313" key="10">
    <source>
        <dbReference type="Proteomes" id="UP000467840"/>
    </source>
</evidence>
<dbReference type="Pfam" id="PF03016">
    <property type="entry name" value="Exostosin_GT47"/>
    <property type="match status" value="1"/>
</dbReference>
<evidence type="ECO:0000256" key="4">
    <source>
        <dbReference type="ARBA" id="ARBA00022989"/>
    </source>
</evidence>
<dbReference type="Pfam" id="PF01925">
    <property type="entry name" value="TauE"/>
    <property type="match status" value="2"/>
</dbReference>
<dbReference type="GO" id="GO:0016567">
    <property type="term" value="P:protein ubiquitination"/>
    <property type="evidence" value="ECO:0007669"/>
    <property type="project" value="TreeGrafter"/>
</dbReference>
<sequence length="772" mass="87050">MDLSTKTKRQKRHSNLERLEAALQNARSAIKDANFRTQPYDPEYIPMGPMYLNSKVFHRSYLEMEKQFKVFVYEEGEPPIFHDGPCKNIYSMEGNFIHSMELDKQFRTKDPDKAHVYFLPFSVVMLVKFVYVGNYDLSPIKKTVKDYVRLIAEKYPFWNRSLGADHFMLSCHDWGPHTSFAIPYLEKNSIRALCNANTSERFNPMKDVSFPEINLLTGSTTGLIGGPSPSNRSILAFFAGRLHGPIRPILLEHWENKDDDIRVHRQLPKGVSYNEMMRKSKFCLCPSGYEVASPRIVEALYTGCVPVLISDHYVPPFSDVLNWKSFSVEVPVSDIPNLKRILTGISPRHYIRMQTRGQQIRRHFEKLELSWRLVLATVIGFLGSACGTVGGVGGGGIFVPMLTLIVGFDTKSAAAISKCMIMGASASSVWYNLRVPHPTREVPIIDYDLALLFQPMLMLGITIGVALSVVFPYWLITVLIIILFLGTSSRSVFKGIEMWKEETILKKEMAKQQETVVNSRGELLIDTEYEPLVPREEKSEFQILCFNLKWKRLLVLLLVWASFLLLQVFKNDVAVCSTWYWVLFCLQFPIALAVFGYESVKLYKEHKKRLSTGNTTSICEASIEWTPIHIAFCALCGIIGGTVGGLLGSGGGFILGPLLLEIGVIPQVASATATFVMLFSSSLSVVEFYLLKRFPIPYALYLMAVSVLAGFWGQFFVRKLITILRRASLIVFILSGVIFASALTMGVVGIEKSITMIKNHEFMGFLGFCSSQ</sequence>
<dbReference type="InterPro" id="IPR040911">
    <property type="entry name" value="Exostosin_GT47"/>
</dbReference>
<reference evidence="9 10" key="1">
    <citation type="journal article" date="2020" name="Mol. Plant">
        <title>The Chromosome-Based Rubber Tree Genome Provides New Insights into Spurge Genome Evolution and Rubber Biosynthesis.</title>
        <authorList>
            <person name="Liu J."/>
            <person name="Shi C."/>
            <person name="Shi C.C."/>
            <person name="Li W."/>
            <person name="Zhang Q.J."/>
            <person name="Zhang Y."/>
            <person name="Li K."/>
            <person name="Lu H.F."/>
            <person name="Shi C."/>
            <person name="Zhu S.T."/>
            <person name="Xiao Z.Y."/>
            <person name="Nan H."/>
            <person name="Yue Y."/>
            <person name="Zhu X.G."/>
            <person name="Wu Y."/>
            <person name="Hong X.N."/>
            <person name="Fan G.Y."/>
            <person name="Tong Y."/>
            <person name="Zhang D."/>
            <person name="Mao C.L."/>
            <person name="Liu Y.L."/>
            <person name="Hao S.J."/>
            <person name="Liu W.Q."/>
            <person name="Lv M.Q."/>
            <person name="Zhang H.B."/>
            <person name="Liu Y."/>
            <person name="Hu-Tang G.R."/>
            <person name="Wang J.P."/>
            <person name="Wang J.H."/>
            <person name="Sun Y.H."/>
            <person name="Ni S.B."/>
            <person name="Chen W.B."/>
            <person name="Zhang X.C."/>
            <person name="Jiao Y.N."/>
            <person name="Eichler E.E."/>
            <person name="Li G.H."/>
            <person name="Liu X."/>
            <person name="Gao L.Z."/>
        </authorList>
    </citation>
    <scope>NUCLEOTIDE SEQUENCE [LARGE SCALE GENOMIC DNA]</scope>
    <source>
        <strain evidence="10">cv. GT1</strain>
        <tissue evidence="9">Leaf</tissue>
    </source>
</reference>
<evidence type="ECO:0000256" key="7">
    <source>
        <dbReference type="SAM" id="Phobius"/>
    </source>
</evidence>
<dbReference type="PANTHER" id="PTHR14255:SF5">
    <property type="entry name" value="SULFITE EXPORTER TAUE_SAFE FAMILY PROTEIN 4"/>
    <property type="match status" value="1"/>
</dbReference>
<comment type="subcellular location">
    <subcellularLocation>
        <location evidence="1">Membrane</location>
        <topology evidence="1">Multi-pass membrane protein</topology>
    </subcellularLocation>
</comment>
<feature type="domain" description="Exostosin GT47" evidence="8">
    <location>
        <begin position="65"/>
        <end position="343"/>
    </location>
</feature>
<dbReference type="Proteomes" id="UP000467840">
    <property type="component" value="Chromosome 9"/>
</dbReference>
<keyword evidence="10" id="KW-1185">Reference proteome</keyword>
<evidence type="ECO:0000256" key="1">
    <source>
        <dbReference type="ARBA" id="ARBA00004141"/>
    </source>
</evidence>
<dbReference type="InterPro" id="IPR002781">
    <property type="entry name" value="TM_pro_TauE-like"/>
</dbReference>
<accession>A0A6A6M1C9</accession>
<feature type="transmembrane region" description="Helical" evidence="7">
    <location>
        <begin position="473"/>
        <end position="493"/>
    </location>
</feature>
<protein>
    <recommendedName>
        <fullName evidence="8">Exostosin GT47 domain-containing protein</fullName>
    </recommendedName>
</protein>
<dbReference type="PANTHER" id="PTHR14255">
    <property type="entry name" value="CEREBLON"/>
    <property type="match status" value="1"/>
</dbReference>
<gene>
    <name evidence="9" type="ORF">GH714_029318</name>
</gene>
<feature type="transmembrane region" description="Helical" evidence="7">
    <location>
        <begin position="668"/>
        <end position="691"/>
    </location>
</feature>